<evidence type="ECO:0000313" key="2">
    <source>
        <dbReference type="Proteomes" id="UP000199440"/>
    </source>
</evidence>
<sequence length="43" mass="5052">MSNKNFAYENIYPTETLFALTSLGLNCQVYREKVNSRMDYLVN</sequence>
<keyword evidence="2" id="KW-1185">Reference proteome</keyword>
<name>A0A1G9J5M1_9FLAO</name>
<reference evidence="1 2" key="1">
    <citation type="submission" date="2016-10" db="EMBL/GenBank/DDBJ databases">
        <authorList>
            <person name="de Groot N.N."/>
        </authorList>
    </citation>
    <scope>NUCLEOTIDE SEQUENCE [LARGE SCALE GENOMIC DNA]</scope>
    <source>
        <strain evidence="1 2">DSM 19886</strain>
    </source>
</reference>
<protein>
    <submittedName>
        <fullName evidence="1">Uncharacterized protein</fullName>
    </submittedName>
</protein>
<dbReference type="EMBL" id="FNGV01000001">
    <property type="protein sequence ID" value="SDL32799.1"/>
    <property type="molecule type" value="Genomic_DNA"/>
</dbReference>
<accession>A0A1G9J5M1</accession>
<dbReference type="Proteomes" id="UP000199440">
    <property type="component" value="Unassembled WGS sequence"/>
</dbReference>
<dbReference type="AlphaFoldDB" id="A0A1G9J5M1"/>
<proteinExistence type="predicted"/>
<gene>
    <name evidence="1" type="ORF">SAMN04488514_101415</name>
</gene>
<organism evidence="1 2">
    <name type="scientific">Kriegella aquimaris</name>
    <dbReference type="NCBI Taxonomy" id="192904"/>
    <lineage>
        <taxon>Bacteria</taxon>
        <taxon>Pseudomonadati</taxon>
        <taxon>Bacteroidota</taxon>
        <taxon>Flavobacteriia</taxon>
        <taxon>Flavobacteriales</taxon>
        <taxon>Flavobacteriaceae</taxon>
        <taxon>Kriegella</taxon>
    </lineage>
</organism>
<evidence type="ECO:0000313" key="1">
    <source>
        <dbReference type="EMBL" id="SDL32799.1"/>
    </source>
</evidence>